<evidence type="ECO:0000313" key="4">
    <source>
        <dbReference type="Proteomes" id="UP000518300"/>
    </source>
</evidence>
<feature type="non-terminal residue" evidence="3">
    <location>
        <position position="84"/>
    </location>
</feature>
<keyword evidence="2" id="KW-0472">Membrane</keyword>
<gene>
    <name evidence="3" type="ORF">HG543_53895</name>
</gene>
<feature type="region of interest" description="Disordered" evidence="1">
    <location>
        <begin position="59"/>
        <end position="84"/>
    </location>
</feature>
<dbReference type="AlphaFoldDB" id="A0A848LZN0"/>
<organism evidence="3 4">
    <name type="scientific">Pyxidicoccus fallax</name>
    <dbReference type="NCBI Taxonomy" id="394095"/>
    <lineage>
        <taxon>Bacteria</taxon>
        <taxon>Pseudomonadati</taxon>
        <taxon>Myxococcota</taxon>
        <taxon>Myxococcia</taxon>
        <taxon>Myxococcales</taxon>
        <taxon>Cystobacterineae</taxon>
        <taxon>Myxococcaceae</taxon>
        <taxon>Pyxidicoccus</taxon>
    </lineage>
</organism>
<sequence>MPDAGAKAGTLEGSLFASVLHARTRQAGDRARTLWVMPLVVGLHALVLGGLTLIWQGSSPGGRSASEGDGELVLRLVSAPPPPP</sequence>
<name>A0A848LZN0_9BACT</name>
<keyword evidence="4" id="KW-1185">Reference proteome</keyword>
<accession>A0A848LZN0</accession>
<feature type="transmembrane region" description="Helical" evidence="2">
    <location>
        <begin position="33"/>
        <end position="55"/>
    </location>
</feature>
<protein>
    <submittedName>
        <fullName evidence="3">Uncharacterized protein</fullName>
    </submittedName>
</protein>
<dbReference type="Proteomes" id="UP000518300">
    <property type="component" value="Unassembled WGS sequence"/>
</dbReference>
<reference evidence="3 4" key="1">
    <citation type="submission" date="2020-04" db="EMBL/GenBank/DDBJ databases">
        <title>Draft genome of Pyxidicoccus fallax type strain.</title>
        <authorList>
            <person name="Whitworth D.E."/>
        </authorList>
    </citation>
    <scope>NUCLEOTIDE SEQUENCE [LARGE SCALE GENOMIC DNA]</scope>
    <source>
        <strain evidence="3 4">DSM 14698</strain>
    </source>
</reference>
<keyword evidence="2" id="KW-0812">Transmembrane</keyword>
<evidence type="ECO:0000313" key="3">
    <source>
        <dbReference type="EMBL" id="NMO23688.1"/>
    </source>
</evidence>
<comment type="caution">
    <text evidence="3">The sequence shown here is derived from an EMBL/GenBank/DDBJ whole genome shotgun (WGS) entry which is preliminary data.</text>
</comment>
<evidence type="ECO:0000256" key="2">
    <source>
        <dbReference type="SAM" id="Phobius"/>
    </source>
</evidence>
<evidence type="ECO:0000256" key="1">
    <source>
        <dbReference type="SAM" id="MobiDB-lite"/>
    </source>
</evidence>
<keyword evidence="2" id="KW-1133">Transmembrane helix</keyword>
<dbReference type="EMBL" id="JABBJJ010000740">
    <property type="protein sequence ID" value="NMO23688.1"/>
    <property type="molecule type" value="Genomic_DNA"/>
</dbReference>
<proteinExistence type="predicted"/>